<accession>A0A0W0W3R6</accession>
<feature type="chain" id="PRO_5042680671" evidence="2">
    <location>
        <begin position="23"/>
        <end position="125"/>
    </location>
</feature>
<protein>
    <submittedName>
        <fullName evidence="3">Uncharacterized protein</fullName>
    </submittedName>
</protein>
<dbReference type="EMBL" id="CP038254">
    <property type="protein sequence ID" value="QBR85156.1"/>
    <property type="molecule type" value="Genomic_DNA"/>
</dbReference>
<reference evidence="4 6" key="2">
    <citation type="submission" date="2019-03" db="EMBL/GenBank/DDBJ databases">
        <title>Diverse conjugative elements silence natural transformation in Legionella species.</title>
        <authorList>
            <person name="Durieux I."/>
            <person name="Ginevra C."/>
            <person name="Attaiech L."/>
            <person name="Picq K."/>
            <person name="Juan P.A."/>
            <person name="Jarraud S."/>
            <person name="Charpentier X."/>
        </authorList>
    </citation>
    <scope>NUCLEOTIDE SEQUENCE [LARGE SCALE GENOMIC DNA]</scope>
    <source>
        <strain evidence="4 6">HL-0427-4011</strain>
    </source>
</reference>
<keyword evidence="1" id="KW-0175">Coiled coil</keyword>
<evidence type="ECO:0000313" key="6">
    <source>
        <dbReference type="Proteomes" id="UP000295517"/>
    </source>
</evidence>
<dbReference type="PATRIC" id="fig|454.4.peg.1090"/>
<evidence type="ECO:0000313" key="5">
    <source>
        <dbReference type="Proteomes" id="UP000054761"/>
    </source>
</evidence>
<gene>
    <name evidence="4" type="ORF">E3983_12820</name>
    <name evidence="3" type="ORF">Lisr_1011</name>
</gene>
<dbReference type="EMBL" id="LNYH01000050">
    <property type="protein sequence ID" value="KTD26945.1"/>
    <property type="molecule type" value="Genomic_DNA"/>
</dbReference>
<dbReference type="Proteomes" id="UP000295517">
    <property type="component" value="Chromosome"/>
</dbReference>
<keyword evidence="5" id="KW-1185">Reference proteome</keyword>
<evidence type="ECO:0000256" key="2">
    <source>
        <dbReference type="SAM" id="SignalP"/>
    </source>
</evidence>
<feature type="signal peptide" evidence="2">
    <location>
        <begin position="1"/>
        <end position="22"/>
    </location>
</feature>
<evidence type="ECO:0000313" key="4">
    <source>
        <dbReference type="EMBL" id="QBR85156.1"/>
    </source>
</evidence>
<organism evidence="3 5">
    <name type="scientific">Legionella israelensis</name>
    <dbReference type="NCBI Taxonomy" id="454"/>
    <lineage>
        <taxon>Bacteria</taxon>
        <taxon>Pseudomonadati</taxon>
        <taxon>Pseudomonadota</taxon>
        <taxon>Gammaproteobacteria</taxon>
        <taxon>Legionellales</taxon>
        <taxon>Legionellaceae</taxon>
        <taxon>Legionella</taxon>
    </lineage>
</organism>
<evidence type="ECO:0000256" key="1">
    <source>
        <dbReference type="SAM" id="Coils"/>
    </source>
</evidence>
<proteinExistence type="predicted"/>
<dbReference type="Proteomes" id="UP000054761">
    <property type="component" value="Unassembled WGS sequence"/>
</dbReference>
<dbReference type="RefSeq" id="WP_058501373.1">
    <property type="nucleotide sequence ID" value="NZ_CAAAJA010000040.1"/>
</dbReference>
<sequence length="125" mass="15149">MKFYRILLIFTFITSFATVVSADNLAKYKYCHAKYQDLNARQMHLERLIKTVRFHAIAFKKYNDFKHENLANFHKEHYHSLHQILQQQKQQFKELQENYNNECNSITEPTLHIMNHEHKEIISPI</sequence>
<feature type="coiled-coil region" evidence="1">
    <location>
        <begin position="78"/>
        <end position="105"/>
    </location>
</feature>
<name>A0A0W0W3R6_9GAMM</name>
<reference evidence="3 5" key="1">
    <citation type="submission" date="2015-11" db="EMBL/GenBank/DDBJ databases">
        <title>Genomic analysis of 38 Legionella species identifies large and diverse effector repertoires.</title>
        <authorList>
            <person name="Burstein D."/>
            <person name="Amaro F."/>
            <person name="Zusman T."/>
            <person name="Lifshitz Z."/>
            <person name="Cohen O."/>
            <person name="Gilbert J.A."/>
            <person name="Pupko T."/>
            <person name="Shuman H.A."/>
            <person name="Segal G."/>
        </authorList>
    </citation>
    <scope>NUCLEOTIDE SEQUENCE [LARGE SCALE GENOMIC DNA]</scope>
    <source>
        <strain evidence="3 5">Bercovier 4</strain>
    </source>
</reference>
<evidence type="ECO:0000313" key="3">
    <source>
        <dbReference type="EMBL" id="KTD26945.1"/>
    </source>
</evidence>
<dbReference type="AlphaFoldDB" id="A0A0W0W3R6"/>
<keyword evidence="2" id="KW-0732">Signal</keyword>